<dbReference type="InterPro" id="IPR023606">
    <property type="entry name" value="CoA-Trfase_III_dom_1_sf"/>
</dbReference>
<dbReference type="Pfam" id="PF02515">
    <property type="entry name" value="CoA_transf_3"/>
    <property type="match status" value="1"/>
</dbReference>
<evidence type="ECO:0008006" key="4">
    <source>
        <dbReference type="Google" id="ProtNLM"/>
    </source>
</evidence>
<reference evidence="2" key="1">
    <citation type="submission" date="2018-05" db="EMBL/GenBank/DDBJ databases">
        <authorList>
            <person name="Lanie J.A."/>
            <person name="Ng W.-L."/>
            <person name="Kazmierczak K.M."/>
            <person name="Andrzejewski T.M."/>
            <person name="Davidsen T.M."/>
            <person name="Wayne K.J."/>
            <person name="Tettelin H."/>
            <person name="Glass J.I."/>
            <person name="Rusch D."/>
            <person name="Podicherti R."/>
            <person name="Tsui H.-C.T."/>
            <person name="Winkler M.E."/>
        </authorList>
    </citation>
    <scope>NUCLEOTIDE SEQUENCE</scope>
</reference>
<dbReference type="Gene3D" id="3.40.50.10540">
    <property type="entry name" value="Crotonobetainyl-coa:carnitine coa-transferase, domain 1"/>
    <property type="match status" value="1"/>
</dbReference>
<dbReference type="EMBL" id="UINC01000159">
    <property type="protein sequence ID" value="SUZ50224.1"/>
    <property type="molecule type" value="Genomic_DNA"/>
</dbReference>
<dbReference type="GO" id="GO:0008410">
    <property type="term" value="F:CoA-transferase activity"/>
    <property type="evidence" value="ECO:0007669"/>
    <property type="project" value="TreeGrafter"/>
</dbReference>
<organism evidence="2">
    <name type="scientific">marine metagenome</name>
    <dbReference type="NCBI Taxonomy" id="408172"/>
    <lineage>
        <taxon>unclassified sequences</taxon>
        <taxon>metagenomes</taxon>
        <taxon>ecological metagenomes</taxon>
    </lineage>
</organism>
<dbReference type="InterPro" id="IPR003673">
    <property type="entry name" value="CoA-Trfase_fam_III"/>
</dbReference>
<dbReference type="PANTHER" id="PTHR48207">
    <property type="entry name" value="SUCCINATE--HYDROXYMETHYLGLUTARATE COA-TRANSFERASE"/>
    <property type="match status" value="1"/>
</dbReference>
<evidence type="ECO:0000313" key="3">
    <source>
        <dbReference type="EMBL" id="SUZ57420.1"/>
    </source>
</evidence>
<gene>
    <name evidence="3" type="ORF">METZ01_LOCUS10274</name>
    <name evidence="2" type="ORF">METZ01_LOCUS3078</name>
</gene>
<dbReference type="SUPFAM" id="SSF89796">
    <property type="entry name" value="CoA-transferase family III (CaiB/BaiF)"/>
    <property type="match status" value="1"/>
</dbReference>
<evidence type="ECO:0000313" key="2">
    <source>
        <dbReference type="EMBL" id="SUZ50224.1"/>
    </source>
</evidence>
<proteinExistence type="predicted"/>
<dbReference type="InterPro" id="IPR044855">
    <property type="entry name" value="CoA-Trfase_III_dom3_sf"/>
</dbReference>
<keyword evidence="1" id="KW-0808">Transferase</keyword>
<dbReference type="PANTHER" id="PTHR48207:SF3">
    <property type="entry name" value="SUCCINATE--HYDROXYMETHYLGLUTARATE COA-TRANSFERASE"/>
    <property type="match status" value="1"/>
</dbReference>
<dbReference type="Gene3D" id="3.30.1540.10">
    <property type="entry name" value="formyl-coa transferase, domain 3"/>
    <property type="match status" value="1"/>
</dbReference>
<feature type="non-terminal residue" evidence="2">
    <location>
        <position position="1"/>
    </location>
</feature>
<evidence type="ECO:0000256" key="1">
    <source>
        <dbReference type="ARBA" id="ARBA00022679"/>
    </source>
</evidence>
<protein>
    <recommendedName>
        <fullName evidence="4">Carnitine dehydratase</fullName>
    </recommendedName>
</protein>
<dbReference type="EMBL" id="UINC01000555">
    <property type="protein sequence ID" value="SUZ57420.1"/>
    <property type="molecule type" value="Genomic_DNA"/>
</dbReference>
<dbReference type="InterPro" id="IPR050483">
    <property type="entry name" value="CoA-transferase_III_domain"/>
</dbReference>
<sequence>VDEPTTRPLEGVLVVALEQAVAAPLATCRLADAGARVIKLERSEGDFARAYDTVANGQSAYFAWANRGKESLVVDIKKSSDVSLIQRIVANADVFIQNLGVGAAARVGLGSTYLRTQHPRLITCDISGYGEKGPYATMKAYDLLVQAESGLVSVSGAPGEYGRVGVSVCDIATGVSAALAINEAIIGRELTGQGTAIHLSLFDVMAEWMSVPLLQYDYGGTAPNRVGLAHPSITPYGGFVTKDGATLVISIQNEREWSDLVTKVLNKPELASDPEYIDNSARMQHREQVDAIVQKVFAALGRKELERQLSDARIAFGAVNGLDELSKHPQLRRIRVASETGKIDMPAHPDASRVVRGDTRIPALGEHSDAIRVEFAGK</sequence>
<name>A0A381N834_9ZZZZ</name>
<accession>A0A381N834</accession>
<dbReference type="AlphaFoldDB" id="A0A381N834"/>